<evidence type="ECO:0000256" key="1">
    <source>
        <dbReference type="SAM" id="Phobius"/>
    </source>
</evidence>
<dbReference type="AlphaFoldDB" id="A0A8D9B041"/>
<keyword evidence="1" id="KW-1133">Transmembrane helix</keyword>
<name>A0A8D9B041_9HEMI</name>
<keyword evidence="1" id="KW-0812">Transmembrane</keyword>
<keyword evidence="1" id="KW-0472">Membrane</keyword>
<protein>
    <submittedName>
        <fullName evidence="2">Uncharacterized protein</fullName>
    </submittedName>
</protein>
<sequence length="173" mass="20359">MDVFVLFTYLCVQSVIMRFLPHYPCRSHPPVLFPSLIPTIISHHPGLIPSLFFTLSHLPVLFPSLFPHYLTLPVFSPLYFPHYLTLPVLFPLCFPHYLSLCHVCHINSLPHYLPPILFLSFCFSPSFFFIFPTFLSSFFFSFEDINFIWCRHLFLIRLFHYSLPSSLSLFSHL</sequence>
<dbReference type="EMBL" id="HBUF01600645">
    <property type="protein sequence ID" value="CAG6776044.1"/>
    <property type="molecule type" value="Transcribed_RNA"/>
</dbReference>
<proteinExistence type="predicted"/>
<organism evidence="2">
    <name type="scientific">Cacopsylla melanoneura</name>
    <dbReference type="NCBI Taxonomy" id="428564"/>
    <lineage>
        <taxon>Eukaryota</taxon>
        <taxon>Metazoa</taxon>
        <taxon>Ecdysozoa</taxon>
        <taxon>Arthropoda</taxon>
        <taxon>Hexapoda</taxon>
        <taxon>Insecta</taxon>
        <taxon>Pterygota</taxon>
        <taxon>Neoptera</taxon>
        <taxon>Paraneoptera</taxon>
        <taxon>Hemiptera</taxon>
        <taxon>Sternorrhyncha</taxon>
        <taxon>Psylloidea</taxon>
        <taxon>Psyllidae</taxon>
        <taxon>Psyllinae</taxon>
        <taxon>Cacopsylla</taxon>
    </lineage>
</organism>
<feature type="transmembrane region" description="Helical" evidence="1">
    <location>
        <begin position="86"/>
        <end position="104"/>
    </location>
</feature>
<reference evidence="2" key="1">
    <citation type="submission" date="2021-05" db="EMBL/GenBank/DDBJ databases">
        <authorList>
            <person name="Alioto T."/>
            <person name="Alioto T."/>
            <person name="Gomez Garrido J."/>
        </authorList>
    </citation>
    <scope>NUCLEOTIDE SEQUENCE</scope>
</reference>
<accession>A0A8D9B041</accession>
<feature type="transmembrane region" description="Helical" evidence="1">
    <location>
        <begin position="116"/>
        <end position="140"/>
    </location>
</feature>
<evidence type="ECO:0000313" key="2">
    <source>
        <dbReference type="EMBL" id="CAG6776044.1"/>
    </source>
</evidence>